<sequence length="329" mass="37586">MDESSHIRGSKDPNIIDTNLDKPQLYQTIVNIPDGSTSTPTTSTYNNAEQQSPSKYITIQPQHIQYPSFSASTQNGKLPLNDDKPVPTRFCKICQESDLIEDKEGTYIKGKLISPCKCMGSMQYVHIGCLNQWRASSAREDSSYQCEICKYEYKFYRPTFAKIIASPIFLHLVTIVIFLLVVCGVSWIVKLIDIRITKGQTHDKKSWVDAQILGLKLIHIIYGICIISTLSLCYMIFDSCRRGYHNTRNSYCYCGGCNYFFTSWYFWDIPSDSGELGTILLVICLIIYIIVIMIGIIFVLNTGYLLLQKYINAYLNAIKERILEVEKEL</sequence>
<comment type="caution">
    <text evidence="1">The sequence shown here is derived from an EMBL/GenBank/DDBJ whole genome shotgun (WGS) entry which is preliminary data.</text>
</comment>
<dbReference type="Proteomes" id="UP000789366">
    <property type="component" value="Unassembled WGS sequence"/>
</dbReference>
<keyword evidence="2" id="KW-1185">Reference proteome</keyword>
<name>A0ACA9M0P4_9GLOM</name>
<gene>
    <name evidence="1" type="ORF">SPELUC_LOCUS5682</name>
</gene>
<evidence type="ECO:0000313" key="1">
    <source>
        <dbReference type="EMBL" id="CAG8563009.1"/>
    </source>
</evidence>
<accession>A0ACA9M0P4</accession>
<organism evidence="1 2">
    <name type="scientific">Cetraspora pellucida</name>
    <dbReference type="NCBI Taxonomy" id="1433469"/>
    <lineage>
        <taxon>Eukaryota</taxon>
        <taxon>Fungi</taxon>
        <taxon>Fungi incertae sedis</taxon>
        <taxon>Mucoromycota</taxon>
        <taxon>Glomeromycotina</taxon>
        <taxon>Glomeromycetes</taxon>
        <taxon>Diversisporales</taxon>
        <taxon>Gigasporaceae</taxon>
        <taxon>Cetraspora</taxon>
    </lineage>
</organism>
<evidence type="ECO:0000313" key="2">
    <source>
        <dbReference type="Proteomes" id="UP000789366"/>
    </source>
</evidence>
<protein>
    <submittedName>
        <fullName evidence="1">1558_t:CDS:1</fullName>
    </submittedName>
</protein>
<dbReference type="EMBL" id="CAJVPW010005981">
    <property type="protein sequence ID" value="CAG8563009.1"/>
    <property type="molecule type" value="Genomic_DNA"/>
</dbReference>
<proteinExistence type="predicted"/>
<reference evidence="1" key="1">
    <citation type="submission" date="2021-06" db="EMBL/GenBank/DDBJ databases">
        <authorList>
            <person name="Kallberg Y."/>
            <person name="Tangrot J."/>
            <person name="Rosling A."/>
        </authorList>
    </citation>
    <scope>NUCLEOTIDE SEQUENCE</scope>
    <source>
        <strain evidence="1">28 12/20/2015</strain>
    </source>
</reference>